<dbReference type="Pfam" id="PF00571">
    <property type="entry name" value="CBS"/>
    <property type="match status" value="1"/>
</dbReference>
<dbReference type="PROSITE" id="PS51371">
    <property type="entry name" value="CBS"/>
    <property type="match status" value="1"/>
</dbReference>
<keyword evidence="2 3" id="KW-0129">CBS domain</keyword>
<dbReference type="OrthoDB" id="681454at2759"/>
<dbReference type="PANTHER" id="PTHR13780">
    <property type="entry name" value="AMP-ACTIVATED PROTEIN KINASE, GAMMA REGULATORY SUBUNIT"/>
    <property type="match status" value="1"/>
</dbReference>
<dbReference type="Gramene" id="Manes.16G025800.2.v8.1">
    <property type="protein sequence ID" value="Manes.16G025800.2.v8.1.CDS"/>
    <property type="gene ID" value="Manes.16G025800.v8.1"/>
</dbReference>
<reference evidence="6" key="1">
    <citation type="journal article" date="2016" name="Nat. Biotechnol.">
        <title>Sequencing wild and cultivated cassava and related species reveals extensive interspecific hybridization and genetic diversity.</title>
        <authorList>
            <person name="Bredeson J.V."/>
            <person name="Lyons J.B."/>
            <person name="Prochnik S.E."/>
            <person name="Wu G.A."/>
            <person name="Ha C.M."/>
            <person name="Edsinger-Gonzales E."/>
            <person name="Grimwood J."/>
            <person name="Schmutz J."/>
            <person name="Rabbi I.Y."/>
            <person name="Egesi C."/>
            <person name="Nauluvula P."/>
            <person name="Lebot V."/>
            <person name="Ndunguru J."/>
            <person name="Mkamilo G."/>
            <person name="Bart R.S."/>
            <person name="Setter T.L."/>
            <person name="Gleadow R.M."/>
            <person name="Kulakow P."/>
            <person name="Ferguson M.E."/>
            <person name="Rounsley S."/>
            <person name="Rokhsar D.S."/>
        </authorList>
    </citation>
    <scope>NUCLEOTIDE SEQUENCE [LARGE SCALE GENOMIC DNA]</scope>
    <source>
        <strain evidence="6">cv. AM560-2</strain>
    </source>
</reference>
<dbReference type="STRING" id="3983.A0A2C9U7W9"/>
<comment type="caution">
    <text evidence="5">The sequence shown here is derived from an EMBL/GenBank/DDBJ whole genome shotgun (WGS) entry which is preliminary data.</text>
</comment>
<evidence type="ECO:0000259" key="4">
    <source>
        <dbReference type="PROSITE" id="PS51371"/>
    </source>
</evidence>
<keyword evidence="1" id="KW-0677">Repeat</keyword>
<gene>
    <name evidence="5" type="ORF">MANES_16G025800v8</name>
</gene>
<dbReference type="InterPro" id="IPR046342">
    <property type="entry name" value="CBS_dom_sf"/>
</dbReference>
<proteinExistence type="predicted"/>
<dbReference type="Gene3D" id="3.10.580.10">
    <property type="entry name" value="CBS-domain"/>
    <property type="match status" value="1"/>
</dbReference>
<dbReference type="InterPro" id="IPR000644">
    <property type="entry name" value="CBS_dom"/>
</dbReference>
<dbReference type="Proteomes" id="UP000091857">
    <property type="component" value="Chromosome 16"/>
</dbReference>
<dbReference type="AlphaFoldDB" id="A0A2C9U7W9"/>
<dbReference type="EMBL" id="CM004402">
    <property type="protein sequence ID" value="OAY26164.1"/>
    <property type="molecule type" value="Genomic_DNA"/>
</dbReference>
<dbReference type="PANTHER" id="PTHR13780:SF39">
    <property type="entry name" value="CBS DOMAIN-CONTAINING PROTEIN CBSX5-LIKE"/>
    <property type="match status" value="1"/>
</dbReference>
<dbReference type="Gramene" id="Manes.16G025800.3.v8.1">
    <property type="protein sequence ID" value="Manes.16G025800.3.v8.1.CDS"/>
    <property type="gene ID" value="Manes.16G025800.v8.1"/>
</dbReference>
<sequence length="387" mass="42540">MAVSLLAREVSDLCLGKPALRSLSVSATVGDALSSLRRSGDPYLSVWSCDHHCNVSRSKVADVNECRCIGKICLVDVICFLCKEDNLKNPGRALQEPVSVLLPKVPGLVRHLEPNASLLEAIDFILEGAQNLVIPIHSPFSRKKLIHKPSSNSTLHNNRDKYCWLTQEDIIRYLLNCIGLFSPTSNHAVEDLNIIDTKSILAVCYDEPASSLLPLISQSLVKQTSVAVLDIDGKLTGEISPYTLNSCNESVAAAIATLSTGDFMAYIDSGVPPDDLIQLVKERLEERNLRQAVELLEEESVILSSSSSDEEFGPGRSARLARHSSRVMMNTDAIVCFPWSSLVAVMIQALSHRVNYVWVIEDDGTLVGIVTFAGMMKVFRERLKSMM</sequence>
<name>A0A2C9U7W9_MANES</name>
<dbReference type="SUPFAM" id="SSF54631">
    <property type="entry name" value="CBS-domain pair"/>
    <property type="match status" value="1"/>
</dbReference>
<dbReference type="InterPro" id="IPR050511">
    <property type="entry name" value="AMPK_gamma/SDS23_families"/>
</dbReference>
<feature type="domain" description="CBS" evidence="4">
    <location>
        <begin position="329"/>
        <end position="385"/>
    </location>
</feature>
<evidence type="ECO:0000313" key="5">
    <source>
        <dbReference type="EMBL" id="OAY26164.1"/>
    </source>
</evidence>
<protein>
    <recommendedName>
        <fullName evidence="4">CBS domain-containing protein</fullName>
    </recommendedName>
</protein>
<evidence type="ECO:0000256" key="3">
    <source>
        <dbReference type="PROSITE-ProRule" id="PRU00703"/>
    </source>
</evidence>
<accession>A0A2C9U7W9</accession>
<dbReference type="OMA" id="WITHEDI"/>
<evidence type="ECO:0000256" key="2">
    <source>
        <dbReference type="ARBA" id="ARBA00023122"/>
    </source>
</evidence>
<organism evidence="5 6">
    <name type="scientific">Manihot esculenta</name>
    <name type="common">Cassava</name>
    <name type="synonym">Jatropha manihot</name>
    <dbReference type="NCBI Taxonomy" id="3983"/>
    <lineage>
        <taxon>Eukaryota</taxon>
        <taxon>Viridiplantae</taxon>
        <taxon>Streptophyta</taxon>
        <taxon>Embryophyta</taxon>
        <taxon>Tracheophyta</taxon>
        <taxon>Spermatophyta</taxon>
        <taxon>Magnoliopsida</taxon>
        <taxon>eudicotyledons</taxon>
        <taxon>Gunneridae</taxon>
        <taxon>Pentapetalae</taxon>
        <taxon>rosids</taxon>
        <taxon>fabids</taxon>
        <taxon>Malpighiales</taxon>
        <taxon>Euphorbiaceae</taxon>
        <taxon>Crotonoideae</taxon>
        <taxon>Manihoteae</taxon>
        <taxon>Manihot</taxon>
    </lineage>
</organism>
<evidence type="ECO:0000313" key="6">
    <source>
        <dbReference type="Proteomes" id="UP000091857"/>
    </source>
</evidence>
<keyword evidence="6" id="KW-1185">Reference proteome</keyword>
<evidence type="ECO:0000256" key="1">
    <source>
        <dbReference type="ARBA" id="ARBA00022737"/>
    </source>
</evidence>